<keyword evidence="2" id="KW-1185">Reference proteome</keyword>
<dbReference type="AlphaFoldDB" id="A0A1M6MFW5"/>
<sequence length="81" mass="8999">MKRIAVENSLTNVKSYLETQGYTVESLESNKDNLKSFDAIVVSGQNSNFLGMHNTETKGSIISAKGLTPEDVHKEIQNRIE</sequence>
<organism evidence="1 2">
    <name type="scientific">Caminicella sporogenes DSM 14501</name>
    <dbReference type="NCBI Taxonomy" id="1121266"/>
    <lineage>
        <taxon>Bacteria</taxon>
        <taxon>Bacillati</taxon>
        <taxon>Bacillota</taxon>
        <taxon>Clostridia</taxon>
        <taxon>Peptostreptococcales</taxon>
        <taxon>Caminicellaceae</taxon>
        <taxon>Caminicella</taxon>
    </lineage>
</organism>
<protein>
    <submittedName>
        <fullName evidence="1">Uncharacterized protein family (UPF0180)</fullName>
    </submittedName>
</protein>
<reference evidence="1 2" key="1">
    <citation type="submission" date="2016-11" db="EMBL/GenBank/DDBJ databases">
        <authorList>
            <person name="Jaros S."/>
            <person name="Januszkiewicz K."/>
            <person name="Wedrychowicz H."/>
        </authorList>
    </citation>
    <scope>NUCLEOTIDE SEQUENCE [LARGE SCALE GENOMIC DNA]</scope>
    <source>
        <strain evidence="1 2">DSM 14501</strain>
    </source>
</reference>
<dbReference type="STRING" id="1121266.SAMN02745883_00527"/>
<dbReference type="Pfam" id="PF03698">
    <property type="entry name" value="UPF0180"/>
    <property type="match status" value="1"/>
</dbReference>
<dbReference type="RefSeq" id="WP_278301796.1">
    <property type="nucleotide sequence ID" value="NZ_FRAJ01000004.1"/>
</dbReference>
<proteinExistence type="predicted"/>
<dbReference type="EMBL" id="FRAJ01000004">
    <property type="protein sequence ID" value="SHJ82351.1"/>
    <property type="molecule type" value="Genomic_DNA"/>
</dbReference>
<accession>A0A1M6MFW5</accession>
<evidence type="ECO:0000313" key="2">
    <source>
        <dbReference type="Proteomes" id="UP000184082"/>
    </source>
</evidence>
<dbReference type="Proteomes" id="UP000184082">
    <property type="component" value="Unassembled WGS sequence"/>
</dbReference>
<dbReference type="InterPro" id="IPR005370">
    <property type="entry name" value="UPF0180"/>
</dbReference>
<name>A0A1M6MFW5_9FIRM</name>
<gene>
    <name evidence="1" type="ORF">SAMN02745883_00527</name>
</gene>
<evidence type="ECO:0000313" key="1">
    <source>
        <dbReference type="EMBL" id="SHJ82351.1"/>
    </source>
</evidence>